<dbReference type="AlphaFoldDB" id="A0AAV2DDB0"/>
<evidence type="ECO:0000313" key="1">
    <source>
        <dbReference type="EMBL" id="CAL1371873.1"/>
    </source>
</evidence>
<dbReference type="EMBL" id="OZ034815">
    <property type="protein sequence ID" value="CAL1371873.1"/>
    <property type="molecule type" value="Genomic_DNA"/>
</dbReference>
<name>A0AAV2DDB0_9ROSI</name>
<organism evidence="1 2">
    <name type="scientific">Linum trigynum</name>
    <dbReference type="NCBI Taxonomy" id="586398"/>
    <lineage>
        <taxon>Eukaryota</taxon>
        <taxon>Viridiplantae</taxon>
        <taxon>Streptophyta</taxon>
        <taxon>Embryophyta</taxon>
        <taxon>Tracheophyta</taxon>
        <taxon>Spermatophyta</taxon>
        <taxon>Magnoliopsida</taxon>
        <taxon>eudicotyledons</taxon>
        <taxon>Gunneridae</taxon>
        <taxon>Pentapetalae</taxon>
        <taxon>rosids</taxon>
        <taxon>fabids</taxon>
        <taxon>Malpighiales</taxon>
        <taxon>Linaceae</taxon>
        <taxon>Linum</taxon>
    </lineage>
</organism>
<dbReference type="Proteomes" id="UP001497516">
    <property type="component" value="Chromosome 2"/>
</dbReference>
<gene>
    <name evidence="1" type="ORF">LTRI10_LOCUS13912</name>
</gene>
<reference evidence="1 2" key="1">
    <citation type="submission" date="2024-04" db="EMBL/GenBank/DDBJ databases">
        <authorList>
            <person name="Fracassetti M."/>
        </authorList>
    </citation>
    <scope>NUCLEOTIDE SEQUENCE [LARGE SCALE GENOMIC DNA]</scope>
</reference>
<protein>
    <submittedName>
        <fullName evidence="1">Uncharacterized protein</fullName>
    </submittedName>
</protein>
<accession>A0AAV2DDB0</accession>
<evidence type="ECO:0000313" key="2">
    <source>
        <dbReference type="Proteomes" id="UP001497516"/>
    </source>
</evidence>
<sequence>MHRKVIRVGCKEFIGRRFSDLARRHPVLAERLKREKFGDLGYRKSMVEIENQNTMNPHADGEVADEIGVEKMMRRGR</sequence>
<proteinExistence type="predicted"/>
<keyword evidence="2" id="KW-1185">Reference proteome</keyword>